<proteinExistence type="predicted"/>
<evidence type="ECO:0000313" key="2">
    <source>
        <dbReference type="Proteomes" id="UP000092024"/>
    </source>
</evidence>
<dbReference type="RefSeq" id="WP_068681784.1">
    <property type="nucleotide sequence ID" value="NZ_LYPA01000046.1"/>
</dbReference>
<gene>
    <name evidence="1" type="ORF">A7K91_03525</name>
</gene>
<dbReference type="AlphaFoldDB" id="A0A1A5YMB7"/>
<evidence type="ECO:0000313" key="1">
    <source>
        <dbReference type="EMBL" id="OBR66525.1"/>
    </source>
</evidence>
<dbReference type="STRING" id="1844972.A7K91_03525"/>
<comment type="caution">
    <text evidence="1">The sequence shown here is derived from an EMBL/GenBank/DDBJ whole genome shotgun (WGS) entry which is preliminary data.</text>
</comment>
<accession>A0A1A5YMB7</accession>
<dbReference type="Proteomes" id="UP000092024">
    <property type="component" value="Unassembled WGS sequence"/>
</dbReference>
<reference evidence="1 2" key="1">
    <citation type="submission" date="2016-05" db="EMBL/GenBank/DDBJ databases">
        <title>Paenibacillus oryzae. sp. nov., isolated from the rice root.</title>
        <authorList>
            <person name="Zhang J."/>
            <person name="Zhang X."/>
        </authorList>
    </citation>
    <scope>NUCLEOTIDE SEQUENCE [LARGE SCALE GENOMIC DNA]</scope>
    <source>
        <strain evidence="1 2">1DrF-4</strain>
    </source>
</reference>
<sequence>MSQKQRFVITRSMQPNGGGGEISLEECKAYFEARADFTYEKVLTVKGPESTMSIEGDFFMWRHGETQFPFRHYMGDVYVAIAHEDIVPVMIEVATFFLADIVEG</sequence>
<dbReference type="OrthoDB" id="2453499at2"/>
<protein>
    <submittedName>
        <fullName evidence="1">Uncharacterized protein</fullName>
    </submittedName>
</protein>
<organism evidence="1 2">
    <name type="scientific">Paenibacillus oryzae</name>
    <dbReference type="NCBI Taxonomy" id="1844972"/>
    <lineage>
        <taxon>Bacteria</taxon>
        <taxon>Bacillati</taxon>
        <taxon>Bacillota</taxon>
        <taxon>Bacilli</taxon>
        <taxon>Bacillales</taxon>
        <taxon>Paenibacillaceae</taxon>
        <taxon>Paenibacillus</taxon>
    </lineage>
</organism>
<name>A0A1A5YMB7_9BACL</name>
<keyword evidence="2" id="KW-1185">Reference proteome</keyword>
<dbReference type="EMBL" id="LYPA01000046">
    <property type="protein sequence ID" value="OBR66525.1"/>
    <property type="molecule type" value="Genomic_DNA"/>
</dbReference>